<reference evidence="2 3" key="1">
    <citation type="journal article" date="2016" name="Front. Microbiol.">
        <title>Single-Cell (Meta-)Genomics of a Dimorphic Candidatus Thiomargarita nelsonii Reveals Genomic Plasticity.</title>
        <authorList>
            <person name="Flood B.E."/>
            <person name="Fliss P."/>
            <person name="Jones D.S."/>
            <person name="Dick G.J."/>
            <person name="Jain S."/>
            <person name="Kaster A.K."/>
            <person name="Winkel M."/>
            <person name="Mussmann M."/>
            <person name="Bailey J."/>
        </authorList>
    </citation>
    <scope>NUCLEOTIDE SEQUENCE [LARGE SCALE GENOMIC DNA]</scope>
    <source>
        <strain evidence="2">Hydrate Ridge</strain>
    </source>
</reference>
<protein>
    <submittedName>
        <fullName evidence="2">Uncharacterized protein</fullName>
    </submittedName>
</protein>
<dbReference type="Gene3D" id="3.40.50.300">
    <property type="entry name" value="P-loop containing nucleotide triphosphate hydrolases"/>
    <property type="match status" value="1"/>
</dbReference>
<dbReference type="SUPFAM" id="SSF52540">
    <property type="entry name" value="P-loop containing nucleoside triphosphate hydrolases"/>
    <property type="match status" value="1"/>
</dbReference>
<evidence type="ECO:0000256" key="1">
    <source>
        <dbReference type="SAM" id="Phobius"/>
    </source>
</evidence>
<name>A0A4E0QRL8_9GAMM</name>
<keyword evidence="1" id="KW-0812">Transmembrane</keyword>
<comment type="caution">
    <text evidence="2">The sequence shown here is derived from an EMBL/GenBank/DDBJ whole genome shotgun (WGS) entry which is preliminary data.</text>
</comment>
<organism evidence="2 3">
    <name type="scientific">Candidatus Thiomargarita nelsonii</name>
    <dbReference type="NCBI Taxonomy" id="1003181"/>
    <lineage>
        <taxon>Bacteria</taxon>
        <taxon>Pseudomonadati</taxon>
        <taxon>Pseudomonadota</taxon>
        <taxon>Gammaproteobacteria</taxon>
        <taxon>Thiotrichales</taxon>
        <taxon>Thiotrichaceae</taxon>
        <taxon>Thiomargarita</taxon>
    </lineage>
</organism>
<dbReference type="AlphaFoldDB" id="A0A4E0QRL8"/>
<keyword evidence="1" id="KW-1133">Transmembrane helix</keyword>
<gene>
    <name evidence="2" type="ORF">PN36_08205</name>
</gene>
<evidence type="ECO:0000313" key="2">
    <source>
        <dbReference type="EMBL" id="TGO03327.1"/>
    </source>
</evidence>
<keyword evidence="1" id="KW-0472">Membrane</keyword>
<dbReference type="InterPro" id="IPR027417">
    <property type="entry name" value="P-loop_NTPase"/>
</dbReference>
<evidence type="ECO:0000313" key="3">
    <source>
        <dbReference type="Proteomes" id="UP000030428"/>
    </source>
</evidence>
<accession>A0A4E0QRL8</accession>
<sequence length="706" mass="80791">MNKKPTKVYRFALYGLSASGKTCLLAALAMPRYPHALGYSCTWLPGSKQDAHSQEWIKKAVESLSRREVPEPNPTGEEHFTFEYDFTGADHQTFRIELVDYSGELVNPNISDSELAKSLRQKFAEMDGILVLGEAPYRDQLGHLSGHQKTRDAQTHQDLHDLRQTFSLLRGEKQEGAALDTPVVLLVNKWDRYSDIDSAHPDIEQGKLEDFFKSESPHKGLNDVLHHSVSEDNFKAFPVSALGAGEFVRLENGDVVERPKQVQPLNAFGLEDAFLWLAQRRDAIDLRDYQNNSIKNVKQCQQDGKALLNRFPPNSAQAKQVKSVLGQCKKRAFFYWAGTVAAVVLALCLVAKITMDSWNHENEEAFRQIAGSVKENWQKSDTLNELLEELRKLPVHQNAETDKMRQERVALEDTVLRHLAELASQRDWERFMAGYNDKMRRKNFIAAAQALQSRQSDERLEKLKAEFKSVVVHRIEEQVKRAFKDDRLREADEILKKYAQFPPELQQAPGREEYYIIKALQHQVAERQDQDLYGDIMKYMDREHTERYLDDAPLQTMKKEVSEYKTYLDKTAQTATIPNLKLFVRITWQTYEAVGDHNQIRVSLNGKNVISKNYVKSQLNQSTDIGTSRGFSAKASDRKTVEITVIEDDWLGDDDNGKGTVKKRISDLAKGYTLRLKSEGKTMAKAFIQIKGYPKAPNLLAWHDQK</sequence>
<keyword evidence="3" id="KW-1185">Reference proteome</keyword>
<feature type="transmembrane region" description="Helical" evidence="1">
    <location>
        <begin position="333"/>
        <end position="351"/>
    </location>
</feature>
<dbReference type="EMBL" id="JSZA02000024">
    <property type="protein sequence ID" value="TGO03327.1"/>
    <property type="molecule type" value="Genomic_DNA"/>
</dbReference>
<dbReference type="Proteomes" id="UP000030428">
    <property type="component" value="Unassembled WGS sequence"/>
</dbReference>
<proteinExistence type="predicted"/>